<dbReference type="EMBL" id="CP001562">
    <property type="protein sequence ID" value="ACS50525.1"/>
    <property type="molecule type" value="Genomic_DNA"/>
</dbReference>
<proteinExistence type="predicted"/>
<evidence type="ECO:0000313" key="1">
    <source>
        <dbReference type="EMBL" id="ACS50525.1"/>
    </source>
</evidence>
<organism evidence="1 2">
    <name type="scientific">Bartonella grahamii (strain as4aup)</name>
    <dbReference type="NCBI Taxonomy" id="634504"/>
    <lineage>
        <taxon>Bacteria</taxon>
        <taxon>Pseudomonadati</taxon>
        <taxon>Pseudomonadota</taxon>
        <taxon>Alphaproteobacteria</taxon>
        <taxon>Hyphomicrobiales</taxon>
        <taxon>Bartonellaceae</taxon>
        <taxon>Bartonella</taxon>
    </lineage>
</organism>
<dbReference type="Proteomes" id="UP000001489">
    <property type="component" value="Chromosome"/>
</dbReference>
<reference evidence="1 2" key="1">
    <citation type="journal article" date="2009" name="PLoS Genet.">
        <title>Run-off replication of host-adaptability genes is associated with gene transfer agents in the genome of mouse-infecting Bartonella grahamii.</title>
        <authorList>
            <person name="Berglund E.C."/>
            <person name="Frank A.C."/>
            <person name="Calteau A."/>
            <person name="Vinnere Pettersson O."/>
            <person name="Granberg F."/>
            <person name="Eriksson A.-S."/>
            <person name="Naeslund K."/>
            <person name="Holmberg M."/>
            <person name="Lindroos H."/>
            <person name="Andersson S.G."/>
        </authorList>
    </citation>
    <scope>NUCLEOTIDE SEQUENCE [LARGE SCALE GENOMIC DNA]</scope>
    <source>
        <strain evidence="2">as4aup</strain>
    </source>
</reference>
<protein>
    <submittedName>
        <fullName evidence="1">Uncharacterized protein</fullName>
    </submittedName>
</protein>
<dbReference type="KEGG" id="bgr:Bgr_01490"/>
<dbReference type="eggNOG" id="COG2842">
    <property type="taxonomic scope" value="Bacteria"/>
</dbReference>
<dbReference type="AlphaFoldDB" id="C6ABF8"/>
<dbReference type="RefSeq" id="WP_012754563.1">
    <property type="nucleotide sequence ID" value="NC_012846.1"/>
</dbReference>
<dbReference type="OrthoDB" id="7926426at2"/>
<keyword evidence="2" id="KW-1185">Reference proteome</keyword>
<dbReference type="HOGENOM" id="CLU_1657369_0_0_5"/>
<name>C6ABF8_BARGA</name>
<sequence length="155" mass="17951">MSKNQYKIGKIIGILQKMRSSLVIKKLDVYKPYLLILYINGAKLAVIGNRDFRVFGLSSECSSSMHIKSLLAMYFKCYKFYSKHVTIHIYNWALQNLEVIQSLIDIGLKARILQKIDKTMRFVYMAILSENSGVILKKAAWKPQRGGIKHDLFMR</sequence>
<evidence type="ECO:0000313" key="2">
    <source>
        <dbReference type="Proteomes" id="UP000001489"/>
    </source>
</evidence>
<accession>C6ABF8</accession>
<gene>
    <name evidence="1" type="ordered locus">Bgr_01490</name>
</gene>